<dbReference type="EMBL" id="CP039346">
    <property type="protein sequence ID" value="QCD85020.1"/>
    <property type="molecule type" value="Genomic_DNA"/>
</dbReference>
<gene>
    <name evidence="2" type="ORF">DEO72_LG2g5378</name>
</gene>
<organism evidence="2 3">
    <name type="scientific">Vigna unguiculata</name>
    <name type="common">Cowpea</name>
    <dbReference type="NCBI Taxonomy" id="3917"/>
    <lineage>
        <taxon>Eukaryota</taxon>
        <taxon>Viridiplantae</taxon>
        <taxon>Streptophyta</taxon>
        <taxon>Embryophyta</taxon>
        <taxon>Tracheophyta</taxon>
        <taxon>Spermatophyta</taxon>
        <taxon>Magnoliopsida</taxon>
        <taxon>eudicotyledons</taxon>
        <taxon>Gunneridae</taxon>
        <taxon>Pentapetalae</taxon>
        <taxon>rosids</taxon>
        <taxon>fabids</taxon>
        <taxon>Fabales</taxon>
        <taxon>Fabaceae</taxon>
        <taxon>Papilionoideae</taxon>
        <taxon>50 kb inversion clade</taxon>
        <taxon>NPAAA clade</taxon>
        <taxon>indigoferoid/millettioid clade</taxon>
        <taxon>Phaseoleae</taxon>
        <taxon>Vigna</taxon>
    </lineage>
</organism>
<name>A0A4D6L984_VIGUN</name>
<feature type="region of interest" description="Disordered" evidence="1">
    <location>
        <begin position="15"/>
        <end position="59"/>
    </location>
</feature>
<dbReference type="AlphaFoldDB" id="A0A4D6L984"/>
<accession>A0A4D6L984</accession>
<evidence type="ECO:0000313" key="2">
    <source>
        <dbReference type="EMBL" id="QCD85020.1"/>
    </source>
</evidence>
<keyword evidence="3" id="KW-1185">Reference proteome</keyword>
<evidence type="ECO:0000313" key="3">
    <source>
        <dbReference type="Proteomes" id="UP000501690"/>
    </source>
</evidence>
<dbReference type="Proteomes" id="UP000501690">
    <property type="component" value="Linkage Group LG2"/>
</dbReference>
<reference evidence="2 3" key="1">
    <citation type="submission" date="2019-04" db="EMBL/GenBank/DDBJ databases">
        <title>An improved genome assembly and genetic linkage map for asparagus bean, Vigna unguiculata ssp. sesquipedialis.</title>
        <authorList>
            <person name="Xia Q."/>
            <person name="Zhang R."/>
            <person name="Dong Y."/>
        </authorList>
    </citation>
    <scope>NUCLEOTIDE SEQUENCE [LARGE SCALE GENOMIC DNA]</scope>
    <source>
        <tissue evidence="2">Leaf</tissue>
    </source>
</reference>
<feature type="compositionally biased region" description="Basic residues" evidence="1">
    <location>
        <begin position="32"/>
        <end position="41"/>
    </location>
</feature>
<feature type="compositionally biased region" description="Polar residues" evidence="1">
    <location>
        <begin position="42"/>
        <end position="59"/>
    </location>
</feature>
<evidence type="ECO:0000256" key="1">
    <source>
        <dbReference type="SAM" id="MobiDB-lite"/>
    </source>
</evidence>
<protein>
    <submittedName>
        <fullName evidence="2">Uncharacterized protein</fullName>
    </submittedName>
</protein>
<sequence>MDVFIPEDYVTKRRLEKKAKAGTTSASEHGKRLNSHSHSHRSTTNVSDPPNPPSISNGFSLVGDNVVFACLSA</sequence>
<proteinExistence type="predicted"/>